<dbReference type="Proteomes" id="UP001529340">
    <property type="component" value="Unassembled WGS sequence"/>
</dbReference>
<evidence type="ECO:0000256" key="7">
    <source>
        <dbReference type="ARBA" id="ARBA00022801"/>
    </source>
</evidence>
<feature type="domain" description="Glycosyl transferase family 51" evidence="16">
    <location>
        <begin position="49"/>
        <end position="220"/>
    </location>
</feature>
<dbReference type="RefSeq" id="WP_289607444.1">
    <property type="nucleotide sequence ID" value="NZ_JAUDCG010000016.1"/>
</dbReference>
<gene>
    <name evidence="17" type="ORF">QUV96_04940</name>
</gene>
<dbReference type="EC" id="2.4.-.-" evidence="17"/>
<evidence type="ECO:0000256" key="12">
    <source>
        <dbReference type="ARBA" id="ARBA00023316"/>
    </source>
</evidence>
<feature type="domain" description="Penicillin-binding protein transpeptidase" evidence="15">
    <location>
        <begin position="308"/>
        <end position="556"/>
    </location>
</feature>
<dbReference type="GO" id="GO:0016757">
    <property type="term" value="F:glycosyltransferase activity"/>
    <property type="evidence" value="ECO:0007669"/>
    <property type="project" value="UniProtKB-KW"/>
</dbReference>
<keyword evidence="5 17" id="KW-0328">Glycosyltransferase</keyword>
<dbReference type="PANTHER" id="PTHR32282">
    <property type="entry name" value="BINDING PROTEIN TRANSPEPTIDASE, PUTATIVE-RELATED"/>
    <property type="match status" value="1"/>
</dbReference>
<keyword evidence="7" id="KW-0378">Hydrolase</keyword>
<comment type="subcellular location">
    <subcellularLocation>
        <location evidence="1">Cell membrane</location>
    </subcellularLocation>
</comment>
<keyword evidence="10" id="KW-0472">Membrane</keyword>
<evidence type="ECO:0000313" key="18">
    <source>
        <dbReference type="Proteomes" id="UP001529340"/>
    </source>
</evidence>
<dbReference type="InterPro" id="IPR023346">
    <property type="entry name" value="Lysozyme-like_dom_sf"/>
</dbReference>
<dbReference type="InterPro" id="IPR050396">
    <property type="entry name" value="Glycosyltr_51/Transpeptidase"/>
</dbReference>
<dbReference type="InterPro" id="IPR001264">
    <property type="entry name" value="Glyco_trans_51"/>
</dbReference>
<keyword evidence="3" id="KW-0121">Carboxypeptidase</keyword>
<evidence type="ECO:0000256" key="2">
    <source>
        <dbReference type="ARBA" id="ARBA00022475"/>
    </source>
</evidence>
<keyword evidence="18" id="KW-1185">Reference proteome</keyword>
<dbReference type="SUPFAM" id="SSF53955">
    <property type="entry name" value="Lysozyme-like"/>
    <property type="match status" value="1"/>
</dbReference>
<evidence type="ECO:0000256" key="3">
    <source>
        <dbReference type="ARBA" id="ARBA00022645"/>
    </source>
</evidence>
<reference evidence="17 18" key="3">
    <citation type="submission" date="2023-06" db="EMBL/GenBank/DDBJ databases">
        <authorList>
            <person name="Zeman M."/>
            <person name="Kubasova T."/>
            <person name="Jahodarova E."/>
            <person name="Nykrynova M."/>
            <person name="Rychlik I."/>
        </authorList>
    </citation>
    <scope>NUCLEOTIDE SEQUENCE [LARGE SCALE GENOMIC DNA]</scope>
    <source>
        <strain evidence="17 18">ET39</strain>
    </source>
</reference>
<evidence type="ECO:0000256" key="9">
    <source>
        <dbReference type="ARBA" id="ARBA00022984"/>
    </source>
</evidence>
<dbReference type="Pfam" id="PF00912">
    <property type="entry name" value="Transgly"/>
    <property type="match status" value="1"/>
</dbReference>
<proteinExistence type="predicted"/>
<evidence type="ECO:0000313" key="17">
    <source>
        <dbReference type="EMBL" id="MDM8156980.1"/>
    </source>
</evidence>
<evidence type="ECO:0000259" key="16">
    <source>
        <dbReference type="Pfam" id="PF00912"/>
    </source>
</evidence>
<evidence type="ECO:0000256" key="11">
    <source>
        <dbReference type="ARBA" id="ARBA00023268"/>
    </source>
</evidence>
<evidence type="ECO:0000259" key="15">
    <source>
        <dbReference type="Pfam" id="PF00905"/>
    </source>
</evidence>
<evidence type="ECO:0000256" key="8">
    <source>
        <dbReference type="ARBA" id="ARBA00022960"/>
    </source>
</evidence>
<dbReference type="InterPro" id="IPR001460">
    <property type="entry name" value="PCN-bd_Tpept"/>
</dbReference>
<comment type="catalytic activity">
    <reaction evidence="13">
        <text>Preferential cleavage: (Ac)2-L-Lys-D-Ala-|-D-Ala. Also transpeptidation of peptidyl-alanyl moieties that are N-acyl substituents of D-alanine.</text>
        <dbReference type="EC" id="3.4.16.4"/>
    </reaction>
</comment>
<organism evidence="17 18">
    <name type="scientific">Amedibacillus dolichus</name>
    <dbReference type="NCBI Taxonomy" id="31971"/>
    <lineage>
        <taxon>Bacteria</taxon>
        <taxon>Bacillati</taxon>
        <taxon>Bacillota</taxon>
        <taxon>Erysipelotrichia</taxon>
        <taxon>Erysipelotrichales</taxon>
        <taxon>Erysipelotrichaceae</taxon>
        <taxon>Amedibacillus</taxon>
    </lineage>
</organism>
<keyword evidence="2" id="KW-1003">Cell membrane</keyword>
<dbReference type="Pfam" id="PF00905">
    <property type="entry name" value="Transpeptidase"/>
    <property type="match status" value="1"/>
</dbReference>
<keyword evidence="6 17" id="KW-0808">Transferase</keyword>
<dbReference type="SUPFAM" id="SSF56601">
    <property type="entry name" value="beta-lactamase/transpeptidase-like"/>
    <property type="match status" value="1"/>
</dbReference>
<evidence type="ECO:0000256" key="1">
    <source>
        <dbReference type="ARBA" id="ARBA00004236"/>
    </source>
</evidence>
<dbReference type="Gene3D" id="3.40.710.10">
    <property type="entry name" value="DD-peptidase/beta-lactamase superfamily"/>
    <property type="match status" value="1"/>
</dbReference>
<keyword evidence="9" id="KW-0573">Peptidoglycan synthesis</keyword>
<dbReference type="PANTHER" id="PTHR32282:SF11">
    <property type="entry name" value="PENICILLIN-BINDING PROTEIN 1B"/>
    <property type="match status" value="1"/>
</dbReference>
<keyword evidence="4" id="KW-0645">Protease</keyword>
<comment type="catalytic activity">
    <reaction evidence="14">
        <text>[GlcNAc-(1-&gt;4)-Mur2Ac(oyl-L-Ala-gamma-D-Glu-L-Lys-D-Ala-D-Ala)](n)-di-trans,octa-cis-undecaprenyl diphosphate + beta-D-GlcNAc-(1-&gt;4)-Mur2Ac(oyl-L-Ala-gamma-D-Glu-L-Lys-D-Ala-D-Ala)-di-trans,octa-cis-undecaprenyl diphosphate = [GlcNAc-(1-&gt;4)-Mur2Ac(oyl-L-Ala-gamma-D-Glu-L-Lys-D-Ala-D-Ala)](n+1)-di-trans,octa-cis-undecaprenyl diphosphate + di-trans,octa-cis-undecaprenyl diphosphate + H(+)</text>
        <dbReference type="Rhea" id="RHEA:23708"/>
        <dbReference type="Rhea" id="RHEA-COMP:9602"/>
        <dbReference type="Rhea" id="RHEA-COMP:9603"/>
        <dbReference type="ChEBI" id="CHEBI:15378"/>
        <dbReference type="ChEBI" id="CHEBI:58405"/>
        <dbReference type="ChEBI" id="CHEBI:60033"/>
        <dbReference type="ChEBI" id="CHEBI:78435"/>
        <dbReference type="EC" id="2.4.99.28"/>
    </reaction>
</comment>
<reference evidence="18" key="2">
    <citation type="submission" date="2023-06" db="EMBL/GenBank/DDBJ databases">
        <title>Identification and characterization of horizontal gene transfer across gut microbiota members of farm animals based on homology search.</title>
        <authorList>
            <person name="Zeman M."/>
            <person name="Kubasova T."/>
            <person name="Jahodarova E."/>
            <person name="Nykrynova M."/>
            <person name="Rychlik I."/>
        </authorList>
    </citation>
    <scope>NUCLEOTIDE SEQUENCE [LARGE SCALE GENOMIC DNA]</scope>
    <source>
        <strain evidence="18">ET39</strain>
    </source>
</reference>
<protein>
    <submittedName>
        <fullName evidence="17">Transglycosylase domain-containing protein</fullName>
        <ecNumber evidence="17">2.4.-.-</ecNumber>
    </submittedName>
</protein>
<sequence length="621" mass="70011">MKKLFRVSLWLFFVTLSLFLLIYTYALCAPLSLYEQRQHITLYDKNGDVLYESNFGENSEWISLDEIPQQVQDAFIAVEDKRFYLHFGFDPIRMAGAAKNNLFSDSVLQGGSTITQQFAKNLFLTNEQTLSRKIEEFFYAVRLEMHYDKAMILEGYLNTLYFGHGVIGVKEAASYFFGKELEDLNAGELAMLVGVVNGPGAFSPYLNYDTAIGRQQAILQVLLEHQVISEADYTQAMEEELVLIDHSQDESEDDIRSYYIDAVLQEIDSMNLTGGDIEVFTYFDPQASRALYQGIQSEMGEDAQMQVSAVIMEPFSDHVIAMAGGTSYTTSQYNRALYARRQIASTVKPLLYYCALRQGFTPSTTFISQPTTFQLTDGETYTPGNYGDRYPFREISMINAVGISDNIYAVKTHLFLGEETLQEALAQYGIEAQPNASLALGTVNASVSELASIYNSFASEGLYARPQMIASIQVDGENAYRDDTQMKQLLHREETLILSQLLTATYDQKNRTYSYPSMLGAVPKVTTAVKSGTSDWDSLAVGYNPQYTVAIWTGYDDNRTLNAQDQAHAKKIFQNTFNGLYEGKEGPWYLPGEQLEERRVDPVSGEPSEDGSVYWYLRSEE</sequence>
<evidence type="ECO:0000256" key="6">
    <source>
        <dbReference type="ARBA" id="ARBA00022679"/>
    </source>
</evidence>
<keyword evidence="12" id="KW-0961">Cell wall biogenesis/degradation</keyword>
<name>A0ABT7UBH1_9FIRM</name>
<keyword evidence="8" id="KW-0133">Cell shape</keyword>
<evidence type="ECO:0000256" key="13">
    <source>
        <dbReference type="ARBA" id="ARBA00034000"/>
    </source>
</evidence>
<accession>A0ABT7UBH1</accession>
<evidence type="ECO:0000256" key="14">
    <source>
        <dbReference type="ARBA" id="ARBA00049902"/>
    </source>
</evidence>
<comment type="caution">
    <text evidence="17">The sequence shown here is derived from an EMBL/GenBank/DDBJ whole genome shotgun (WGS) entry which is preliminary data.</text>
</comment>
<dbReference type="EMBL" id="JAUDCG010000016">
    <property type="protein sequence ID" value="MDM8156980.1"/>
    <property type="molecule type" value="Genomic_DNA"/>
</dbReference>
<keyword evidence="11" id="KW-0511">Multifunctional enzyme</keyword>
<dbReference type="InterPro" id="IPR036950">
    <property type="entry name" value="PBP_transglycosylase"/>
</dbReference>
<dbReference type="InterPro" id="IPR012338">
    <property type="entry name" value="Beta-lactam/transpept-like"/>
</dbReference>
<evidence type="ECO:0000256" key="5">
    <source>
        <dbReference type="ARBA" id="ARBA00022676"/>
    </source>
</evidence>
<evidence type="ECO:0000256" key="4">
    <source>
        <dbReference type="ARBA" id="ARBA00022670"/>
    </source>
</evidence>
<dbReference type="Gene3D" id="1.10.3810.10">
    <property type="entry name" value="Biosynthetic peptidoglycan transglycosylase-like"/>
    <property type="match status" value="1"/>
</dbReference>
<evidence type="ECO:0000256" key="10">
    <source>
        <dbReference type="ARBA" id="ARBA00023136"/>
    </source>
</evidence>
<reference evidence="17 18" key="1">
    <citation type="submission" date="2023-06" db="EMBL/GenBank/DDBJ databases">
        <title>Identification and characterization of horizontal gene transfer across gut microbiota members of farm animals based on homology search.</title>
        <authorList>
            <person name="Schwarzerova J."/>
            <person name="Nykrynova M."/>
            <person name="Jureckova K."/>
            <person name="Cejkova D."/>
            <person name="Rychlik I."/>
        </authorList>
    </citation>
    <scope>NUCLEOTIDE SEQUENCE [LARGE SCALE GENOMIC DNA]</scope>
    <source>
        <strain evidence="17 18">ET39</strain>
    </source>
</reference>